<dbReference type="Proteomes" id="UP000004394">
    <property type="component" value="Unassembled WGS sequence"/>
</dbReference>
<comment type="caution">
    <text evidence="2">The sequence shown here is derived from an EMBL/GenBank/DDBJ whole genome shotgun (WGS) entry which is preliminary data.</text>
</comment>
<dbReference type="eggNOG" id="COG0778">
    <property type="taxonomic scope" value="Bacteria"/>
</dbReference>
<dbReference type="InterPro" id="IPR029478">
    <property type="entry name" value="TM1586_NiRdase"/>
</dbReference>
<proteinExistence type="predicted"/>
<dbReference type="Pfam" id="PF14512">
    <property type="entry name" value="TM1586_NiRdase"/>
    <property type="match status" value="1"/>
</dbReference>
<protein>
    <recommendedName>
        <fullName evidence="1">Putative nitroreductase TM1586 domain-containing protein</fullName>
    </recommendedName>
</protein>
<dbReference type="AlphaFoldDB" id="E0NSL2"/>
<dbReference type="Gene3D" id="3.40.109.10">
    <property type="entry name" value="NADH Oxidase"/>
    <property type="match status" value="1"/>
</dbReference>
<dbReference type="SUPFAM" id="SSF55469">
    <property type="entry name" value="FMN-dependent nitroreductase-like"/>
    <property type="match status" value="1"/>
</dbReference>
<feature type="domain" description="Putative nitroreductase TM1586" evidence="1">
    <location>
        <begin position="3"/>
        <end position="211"/>
    </location>
</feature>
<dbReference type="GO" id="GO:0016491">
    <property type="term" value="F:oxidoreductase activity"/>
    <property type="evidence" value="ECO:0007669"/>
    <property type="project" value="InterPro"/>
</dbReference>
<organism evidence="2 3">
    <name type="scientific">Hoylesella marshii DSM 16973 = JCM 13450</name>
    <dbReference type="NCBI Taxonomy" id="862515"/>
    <lineage>
        <taxon>Bacteria</taxon>
        <taxon>Pseudomonadati</taxon>
        <taxon>Bacteroidota</taxon>
        <taxon>Bacteroidia</taxon>
        <taxon>Bacteroidales</taxon>
        <taxon>Prevotellaceae</taxon>
        <taxon>Hoylesella</taxon>
    </lineage>
</organism>
<accession>E0NSL2</accession>
<name>E0NSL2_9BACT</name>
<evidence type="ECO:0000313" key="3">
    <source>
        <dbReference type="Proteomes" id="UP000004394"/>
    </source>
</evidence>
<sequence length="224" mass="24869">MTIQEAIHARHVVRKYLDKPLPVDVVKLLNERIAENNRKHGISMKLVVNDGKAVPAFFRLLFHAKGVNNYLILSGADTPDTDRMLGYAGIDVMLYAQTLGLNTWWSASFSRSHVKKSADGTRISGIIAIGYGDGQGVPHKSKTIDEVSRYEGDMPEWFVAGVKSALLAPTALNRQAFMLVGEGNDVSLSYRRDKWSETNIGIIKYCFEVGAGIEHFAWKEISSI</sequence>
<dbReference type="InterPro" id="IPR000415">
    <property type="entry name" value="Nitroreductase-like"/>
</dbReference>
<keyword evidence="3" id="KW-1185">Reference proteome</keyword>
<dbReference type="STRING" id="862515.HMPREF0658_1163"/>
<dbReference type="RefSeq" id="WP_006949155.1">
    <property type="nucleotide sequence ID" value="NZ_GL397214.1"/>
</dbReference>
<dbReference type="EMBL" id="AEEI01000037">
    <property type="protein sequence ID" value="EFM01891.1"/>
    <property type="molecule type" value="Genomic_DNA"/>
</dbReference>
<gene>
    <name evidence="2" type="ORF">HMPREF0658_1163</name>
</gene>
<dbReference type="BioCyc" id="PMAR862515-HMP:GMOO-1182-MONOMER"/>
<evidence type="ECO:0000259" key="1">
    <source>
        <dbReference type="Pfam" id="PF14512"/>
    </source>
</evidence>
<reference evidence="2" key="1">
    <citation type="submission" date="2010-07" db="EMBL/GenBank/DDBJ databases">
        <authorList>
            <person name="Muzny D."/>
            <person name="Qin X."/>
            <person name="Deng J."/>
            <person name="Jiang H."/>
            <person name="Liu Y."/>
            <person name="Qu J."/>
            <person name="Song X.-Z."/>
            <person name="Zhang L."/>
            <person name="Thornton R."/>
            <person name="Coyle M."/>
            <person name="Francisco L."/>
            <person name="Jackson L."/>
            <person name="Javaid M."/>
            <person name="Korchina V."/>
            <person name="Kovar C."/>
            <person name="Mata R."/>
            <person name="Mathew T."/>
            <person name="Ngo R."/>
            <person name="Nguyen L."/>
            <person name="Nguyen N."/>
            <person name="Okwuonu G."/>
            <person name="Ongeri F."/>
            <person name="Pham C."/>
            <person name="Simmons D."/>
            <person name="Wilczek-Boney K."/>
            <person name="Hale W."/>
            <person name="Jakkamsetti A."/>
            <person name="Pham P."/>
            <person name="Ruth R."/>
            <person name="San Lucas F."/>
            <person name="Warren J."/>
            <person name="Zhang J."/>
            <person name="Zhao Z."/>
            <person name="Zhou C."/>
            <person name="Zhu D."/>
            <person name="Lee S."/>
            <person name="Bess C."/>
            <person name="Blankenburg K."/>
            <person name="Forbes L."/>
            <person name="Fu Q."/>
            <person name="Gubbala S."/>
            <person name="Hirani K."/>
            <person name="Jayaseelan J.C."/>
            <person name="Lara F."/>
            <person name="Munidasa M."/>
            <person name="Palculict T."/>
            <person name="Patil S."/>
            <person name="Pu L.-L."/>
            <person name="Saada N."/>
            <person name="Tang L."/>
            <person name="Weissenberger G."/>
            <person name="Zhu Y."/>
            <person name="Hemphill L."/>
            <person name="Shang Y."/>
            <person name="Youmans B."/>
            <person name="Ayvaz T."/>
            <person name="Ross M."/>
            <person name="Santibanez J."/>
            <person name="Aqrawi P."/>
            <person name="Gross S."/>
            <person name="Joshi V."/>
            <person name="Fowler G."/>
            <person name="Nazareth L."/>
            <person name="Reid J."/>
            <person name="Worley K."/>
            <person name="Petrosino J."/>
            <person name="Highlander S."/>
            <person name="Gibbs R."/>
        </authorList>
    </citation>
    <scope>NUCLEOTIDE SEQUENCE [LARGE SCALE GENOMIC DNA]</scope>
    <source>
        <strain evidence="2">DSM 16973</strain>
    </source>
</reference>
<dbReference type="HOGENOM" id="CLU_070562_2_0_10"/>
<evidence type="ECO:0000313" key="2">
    <source>
        <dbReference type="EMBL" id="EFM01891.1"/>
    </source>
</evidence>